<accession>A0A1F6LYW8</accession>
<dbReference type="InterPro" id="IPR002583">
    <property type="entry name" value="Ribosomal_bS20"/>
</dbReference>
<dbReference type="GO" id="GO:0005840">
    <property type="term" value="C:ribosome"/>
    <property type="evidence" value="ECO:0007669"/>
    <property type="project" value="UniProtKB-KW"/>
</dbReference>
<evidence type="ECO:0000256" key="6">
    <source>
        <dbReference type="HAMAP-Rule" id="MF_00500"/>
    </source>
</evidence>
<evidence type="ECO:0000313" key="7">
    <source>
        <dbReference type="EMBL" id="OGH64569.1"/>
    </source>
</evidence>
<proteinExistence type="inferred from homology"/>
<dbReference type="Pfam" id="PF01649">
    <property type="entry name" value="Ribosomal_S20p"/>
    <property type="match status" value="1"/>
</dbReference>
<dbReference type="Proteomes" id="UP000176282">
    <property type="component" value="Unassembled WGS sequence"/>
</dbReference>
<dbReference type="STRING" id="1798680.A3J66_00075"/>
<evidence type="ECO:0000313" key="8">
    <source>
        <dbReference type="Proteomes" id="UP000176282"/>
    </source>
</evidence>
<sequence>MPIKAHAKKALRQAQKRAARNVIVKNAYKRAVKDVTKAVVAGEKDIAEKIRIAQKKLGKAAKRGVIKQNTAARKLSRLMKKVNGAKKK</sequence>
<evidence type="ECO:0000256" key="1">
    <source>
        <dbReference type="ARBA" id="ARBA00022730"/>
    </source>
</evidence>
<dbReference type="AlphaFoldDB" id="A0A1F6LYW8"/>
<keyword evidence="1 6" id="KW-0699">rRNA-binding</keyword>
<dbReference type="NCBIfam" id="TIGR00029">
    <property type="entry name" value="S20"/>
    <property type="match status" value="1"/>
</dbReference>
<dbReference type="GO" id="GO:0003735">
    <property type="term" value="F:structural constituent of ribosome"/>
    <property type="evidence" value="ECO:0007669"/>
    <property type="project" value="InterPro"/>
</dbReference>
<dbReference type="EMBL" id="MFQB01000056">
    <property type="protein sequence ID" value="OGH64569.1"/>
    <property type="molecule type" value="Genomic_DNA"/>
</dbReference>
<name>A0A1F6LYW8_9BACT</name>
<dbReference type="InterPro" id="IPR036510">
    <property type="entry name" value="Ribosomal_bS20_sf"/>
</dbReference>
<evidence type="ECO:0000256" key="4">
    <source>
        <dbReference type="ARBA" id="ARBA00023274"/>
    </source>
</evidence>
<keyword evidence="2 6" id="KW-0694">RNA-binding</keyword>
<gene>
    <name evidence="6" type="primary">rpsT</name>
    <name evidence="7" type="ORF">A3J66_00075</name>
</gene>
<reference evidence="7 8" key="1">
    <citation type="journal article" date="2016" name="Nat. Commun.">
        <title>Thousands of microbial genomes shed light on interconnected biogeochemical processes in an aquifer system.</title>
        <authorList>
            <person name="Anantharaman K."/>
            <person name="Brown C.T."/>
            <person name="Hug L.A."/>
            <person name="Sharon I."/>
            <person name="Castelle C.J."/>
            <person name="Probst A.J."/>
            <person name="Thomas B.C."/>
            <person name="Singh A."/>
            <person name="Wilkins M.J."/>
            <person name="Karaoz U."/>
            <person name="Brodie E.L."/>
            <person name="Williams K.H."/>
            <person name="Hubbard S.S."/>
            <person name="Banfield J.F."/>
        </authorList>
    </citation>
    <scope>NUCLEOTIDE SEQUENCE [LARGE SCALE GENOMIC DNA]</scope>
</reference>
<dbReference type="HAMAP" id="MF_00500">
    <property type="entry name" value="Ribosomal_bS20"/>
    <property type="match status" value="1"/>
</dbReference>
<dbReference type="GO" id="GO:1990904">
    <property type="term" value="C:ribonucleoprotein complex"/>
    <property type="evidence" value="ECO:0007669"/>
    <property type="project" value="UniProtKB-KW"/>
</dbReference>
<dbReference type="SUPFAM" id="SSF46992">
    <property type="entry name" value="Ribosomal protein S20"/>
    <property type="match status" value="1"/>
</dbReference>
<keyword evidence="4 6" id="KW-0687">Ribonucleoprotein</keyword>
<dbReference type="Gene3D" id="1.20.58.110">
    <property type="entry name" value="Ribosomal protein S20"/>
    <property type="match status" value="1"/>
</dbReference>
<evidence type="ECO:0000256" key="2">
    <source>
        <dbReference type="ARBA" id="ARBA00022884"/>
    </source>
</evidence>
<protein>
    <recommendedName>
        <fullName evidence="5 6">Small ribosomal subunit protein bS20</fullName>
    </recommendedName>
</protein>
<evidence type="ECO:0000256" key="3">
    <source>
        <dbReference type="ARBA" id="ARBA00022980"/>
    </source>
</evidence>
<dbReference type="GO" id="GO:0019843">
    <property type="term" value="F:rRNA binding"/>
    <property type="evidence" value="ECO:0007669"/>
    <property type="project" value="UniProtKB-UniRule"/>
</dbReference>
<evidence type="ECO:0000256" key="5">
    <source>
        <dbReference type="ARBA" id="ARBA00035136"/>
    </source>
</evidence>
<comment type="function">
    <text evidence="6">Binds directly to 16S ribosomal RNA.</text>
</comment>
<comment type="caution">
    <text evidence="7">The sequence shown here is derived from an EMBL/GenBank/DDBJ whole genome shotgun (WGS) entry which is preliminary data.</text>
</comment>
<organism evidence="7 8">
    <name type="scientific">Candidatus Magasanikbacteria bacterium RIFCSPHIGHO2_02_FULL_47_14</name>
    <dbReference type="NCBI Taxonomy" id="1798680"/>
    <lineage>
        <taxon>Bacteria</taxon>
        <taxon>Candidatus Magasanikiibacteriota</taxon>
    </lineage>
</organism>
<comment type="similarity">
    <text evidence="6">Belongs to the bacterial ribosomal protein bS20 family.</text>
</comment>
<dbReference type="GO" id="GO:0006412">
    <property type="term" value="P:translation"/>
    <property type="evidence" value="ECO:0007669"/>
    <property type="project" value="UniProtKB-UniRule"/>
</dbReference>
<keyword evidence="3 6" id="KW-0689">Ribosomal protein</keyword>